<dbReference type="InterPro" id="IPR002110">
    <property type="entry name" value="Ankyrin_rpt"/>
</dbReference>
<dbReference type="PROSITE" id="PS50088">
    <property type="entry name" value="ANK_REPEAT"/>
    <property type="match status" value="1"/>
</dbReference>
<evidence type="ECO:0000313" key="2">
    <source>
        <dbReference type="EMBL" id="KAF5938133.1"/>
    </source>
</evidence>
<accession>A0A7J7GBL3</accession>
<organism evidence="2 3">
    <name type="scientific">Camellia sinensis</name>
    <name type="common">Tea plant</name>
    <name type="synonym">Thea sinensis</name>
    <dbReference type="NCBI Taxonomy" id="4442"/>
    <lineage>
        <taxon>Eukaryota</taxon>
        <taxon>Viridiplantae</taxon>
        <taxon>Streptophyta</taxon>
        <taxon>Embryophyta</taxon>
        <taxon>Tracheophyta</taxon>
        <taxon>Spermatophyta</taxon>
        <taxon>Magnoliopsida</taxon>
        <taxon>eudicotyledons</taxon>
        <taxon>Gunneridae</taxon>
        <taxon>Pentapetalae</taxon>
        <taxon>asterids</taxon>
        <taxon>Ericales</taxon>
        <taxon>Theaceae</taxon>
        <taxon>Camellia</taxon>
    </lineage>
</organism>
<comment type="caution">
    <text evidence="2">The sequence shown here is derived from an EMBL/GenBank/DDBJ whole genome shotgun (WGS) entry which is preliminary data.</text>
</comment>
<keyword evidence="3" id="KW-1185">Reference proteome</keyword>
<dbReference type="PANTHER" id="PTHR24121:SF15">
    <property type="entry name" value="ANKYRIN REPEAT PROTEIN"/>
    <property type="match status" value="1"/>
</dbReference>
<dbReference type="InterPro" id="IPR036770">
    <property type="entry name" value="Ankyrin_rpt-contain_sf"/>
</dbReference>
<feature type="repeat" description="ANK" evidence="1">
    <location>
        <begin position="83"/>
        <end position="107"/>
    </location>
</feature>
<sequence>MQVSLSEAYEAASKKEGAGEELLCKFWREQQQQLGGGSSEKAIDDRGNTMLHFMAMSNNASALKKLLDVGLLTANELNPRNEKADTPLHEAAKLGQINFVEMLVEKNPGSVFERNKFGETPLYSAAAYEQAEVFNFLKFKVRHRSSNNTTNTTATAALTKNDGSTVLHTAIKLECYGIYLFIDQNSFYLLVARLDSTLSRIF</sequence>
<dbReference type="EMBL" id="JACBKZ010000012">
    <property type="protein sequence ID" value="KAF5938133.1"/>
    <property type="molecule type" value="Genomic_DNA"/>
</dbReference>
<gene>
    <name evidence="2" type="ORF">HYC85_025639</name>
</gene>
<dbReference type="SMART" id="SM00248">
    <property type="entry name" value="ANK"/>
    <property type="match status" value="3"/>
</dbReference>
<evidence type="ECO:0000313" key="3">
    <source>
        <dbReference type="Proteomes" id="UP000593564"/>
    </source>
</evidence>
<reference evidence="3" key="1">
    <citation type="journal article" date="2020" name="Nat. Commun.">
        <title>Genome assembly of wild tea tree DASZ reveals pedigree and selection history of tea varieties.</title>
        <authorList>
            <person name="Zhang W."/>
            <person name="Zhang Y."/>
            <person name="Qiu H."/>
            <person name="Guo Y."/>
            <person name="Wan H."/>
            <person name="Zhang X."/>
            <person name="Scossa F."/>
            <person name="Alseekh S."/>
            <person name="Zhang Q."/>
            <person name="Wang P."/>
            <person name="Xu L."/>
            <person name="Schmidt M.H."/>
            <person name="Jia X."/>
            <person name="Li D."/>
            <person name="Zhu A."/>
            <person name="Guo F."/>
            <person name="Chen W."/>
            <person name="Ni D."/>
            <person name="Usadel B."/>
            <person name="Fernie A.R."/>
            <person name="Wen W."/>
        </authorList>
    </citation>
    <scope>NUCLEOTIDE SEQUENCE [LARGE SCALE GENOMIC DNA]</scope>
    <source>
        <strain evidence="3">cv. G240</strain>
    </source>
</reference>
<dbReference type="Gene3D" id="1.25.40.20">
    <property type="entry name" value="Ankyrin repeat-containing domain"/>
    <property type="match status" value="1"/>
</dbReference>
<dbReference type="PANTHER" id="PTHR24121">
    <property type="entry name" value="NO MECHANORECEPTOR POTENTIAL C, ISOFORM D-RELATED"/>
    <property type="match status" value="1"/>
</dbReference>
<reference evidence="2 3" key="2">
    <citation type="submission" date="2020-07" db="EMBL/GenBank/DDBJ databases">
        <title>Genome assembly of wild tea tree DASZ reveals pedigree and selection history of tea varieties.</title>
        <authorList>
            <person name="Zhang W."/>
        </authorList>
    </citation>
    <scope>NUCLEOTIDE SEQUENCE [LARGE SCALE GENOMIC DNA]</scope>
    <source>
        <strain evidence="3">cv. G240</strain>
        <tissue evidence="2">Leaf</tissue>
    </source>
</reference>
<evidence type="ECO:0000256" key="1">
    <source>
        <dbReference type="PROSITE-ProRule" id="PRU00023"/>
    </source>
</evidence>
<dbReference type="Pfam" id="PF12796">
    <property type="entry name" value="Ank_2"/>
    <property type="match status" value="1"/>
</dbReference>
<protein>
    <recommendedName>
        <fullName evidence="4">PGG domain-containing protein</fullName>
    </recommendedName>
</protein>
<evidence type="ECO:0008006" key="4">
    <source>
        <dbReference type="Google" id="ProtNLM"/>
    </source>
</evidence>
<keyword evidence="1" id="KW-0040">ANK repeat</keyword>
<dbReference type="Proteomes" id="UP000593564">
    <property type="component" value="Unassembled WGS sequence"/>
</dbReference>
<dbReference type="SUPFAM" id="SSF48403">
    <property type="entry name" value="Ankyrin repeat"/>
    <property type="match status" value="1"/>
</dbReference>
<name>A0A7J7GBL3_CAMSI</name>
<dbReference type="PROSITE" id="PS50297">
    <property type="entry name" value="ANK_REP_REGION"/>
    <property type="match status" value="1"/>
</dbReference>
<dbReference type="AlphaFoldDB" id="A0A7J7GBL3"/>
<proteinExistence type="predicted"/>